<reference evidence="2 3" key="1">
    <citation type="journal article" date="2011" name="Genome Res.">
        <title>Comparative genomics of citric-acid-producing Aspergillus niger ATCC 1015 versus enzyme-producing CBS 513.88.</title>
        <authorList>
            <person name="Andersen M.R."/>
            <person name="Salazar M.P."/>
            <person name="Schaap P.J."/>
            <person name="van de Vondervoort P.J."/>
            <person name="Culley D."/>
            <person name="Thykaer J."/>
            <person name="Frisvad J.C."/>
            <person name="Nielsen K.F."/>
            <person name="Albang R."/>
            <person name="Albermann K."/>
            <person name="Berka R.M."/>
            <person name="Braus G.H."/>
            <person name="Braus-Stromeyer S.A."/>
            <person name="Corrochano L.M."/>
            <person name="Dai Z."/>
            <person name="van Dijck P.W."/>
            <person name="Hofmann G."/>
            <person name="Lasure L.L."/>
            <person name="Magnuson J.K."/>
            <person name="Menke H."/>
            <person name="Meijer M."/>
            <person name="Meijer S.L."/>
            <person name="Nielsen J.B."/>
            <person name="Nielsen M.L."/>
            <person name="van Ooyen A.J."/>
            <person name="Pel H.J."/>
            <person name="Poulsen L."/>
            <person name="Samson R.A."/>
            <person name="Stam H."/>
            <person name="Tsang A."/>
            <person name="van den Brink J.M."/>
            <person name="Atkins A."/>
            <person name="Aerts A."/>
            <person name="Shapiro H."/>
            <person name="Pangilinan J."/>
            <person name="Salamov A."/>
            <person name="Lou Y."/>
            <person name="Lindquist E."/>
            <person name="Lucas S."/>
            <person name="Grimwood J."/>
            <person name="Grigoriev I.V."/>
            <person name="Kubicek C.P."/>
            <person name="Martinez D."/>
            <person name="van Peij N.N."/>
            <person name="Roubos J.A."/>
            <person name="Nielsen J."/>
            <person name="Baker S.E."/>
        </authorList>
    </citation>
    <scope>NUCLEOTIDE SEQUENCE [LARGE SCALE GENOMIC DNA]</scope>
    <source>
        <strain evidence="3">ATCC 1015 / CBS 113.46 / FGSC A1144 / LSHB Ac4 / NCTC 3858a / NRRL 328 / USDA 3528.7</strain>
    </source>
</reference>
<dbReference type="EMBL" id="ACJE01000014">
    <property type="protein sequence ID" value="EHA21501.1"/>
    <property type="molecule type" value="Genomic_DNA"/>
</dbReference>
<dbReference type="HOGENOM" id="CLU_086075_1_1_1"/>
<sequence length="196" mass="21615">MSLITPPPITIEDLHAFQAKHFPGSIIAHQTPQPQAVTNTNLPEEYTSHDYEEQYDWNEEYEEEDEDLGYYPDGVKRTLTDEQIRIFRHSEIHALRREKELREEEEADAAASAAAAEAEAAAEHAVDAGADVGADANAKTDAAGTEQASKSRVEGEDTDVKMDYGDGGVSNTTSTSNQTSRPVPQFTGRRIISYDD</sequence>
<evidence type="ECO:0000313" key="3">
    <source>
        <dbReference type="Proteomes" id="UP000009038"/>
    </source>
</evidence>
<dbReference type="PANTHER" id="PTHR40642">
    <property type="entry name" value="YALI0F31295P"/>
    <property type="match status" value="1"/>
</dbReference>
<feature type="compositionally biased region" description="Low complexity" evidence="1">
    <location>
        <begin position="109"/>
        <end position="119"/>
    </location>
</feature>
<dbReference type="Pfam" id="PF12720">
    <property type="entry name" value="DUF3807"/>
    <property type="match status" value="1"/>
</dbReference>
<dbReference type="InterPro" id="IPR024526">
    <property type="entry name" value="DUF3807"/>
</dbReference>
<feature type="compositionally biased region" description="Basic and acidic residues" evidence="1">
    <location>
        <begin position="149"/>
        <end position="164"/>
    </location>
</feature>
<dbReference type="VEuPathDB" id="FungiDB:ASPNIDRAFT2_1219027"/>
<organism evidence="2 3">
    <name type="scientific">Aspergillus niger (strain ATCC 1015 / CBS 113.46 / FGSC A1144 / LSHB Ac4 / NCTC 3858a / NRRL 328 / USDA 3528.7)</name>
    <dbReference type="NCBI Taxonomy" id="380704"/>
    <lineage>
        <taxon>Eukaryota</taxon>
        <taxon>Fungi</taxon>
        <taxon>Dikarya</taxon>
        <taxon>Ascomycota</taxon>
        <taxon>Pezizomycotina</taxon>
        <taxon>Eurotiomycetes</taxon>
        <taxon>Eurotiomycetidae</taxon>
        <taxon>Eurotiales</taxon>
        <taxon>Aspergillaceae</taxon>
        <taxon>Aspergillus</taxon>
        <taxon>Aspergillus subgen. Circumdati</taxon>
    </lineage>
</organism>
<feature type="compositionally biased region" description="Low complexity" evidence="1">
    <location>
        <begin position="170"/>
        <end position="180"/>
    </location>
</feature>
<protein>
    <submittedName>
        <fullName evidence="2">Uncharacterized protein</fullName>
    </submittedName>
</protein>
<dbReference type="STRING" id="380704.G3Y6N8"/>
<accession>G3Y6N8</accession>
<evidence type="ECO:0000256" key="1">
    <source>
        <dbReference type="SAM" id="MobiDB-lite"/>
    </source>
</evidence>
<dbReference type="AlphaFoldDB" id="G3Y6N8"/>
<feature type="region of interest" description="Disordered" evidence="1">
    <location>
        <begin position="95"/>
        <end position="196"/>
    </location>
</feature>
<dbReference type="PANTHER" id="PTHR40642:SF1">
    <property type="entry name" value="YALI0F31295P"/>
    <property type="match status" value="1"/>
</dbReference>
<proteinExistence type="predicted"/>
<evidence type="ECO:0000313" key="2">
    <source>
        <dbReference type="EMBL" id="EHA21501.1"/>
    </source>
</evidence>
<comment type="caution">
    <text evidence="2">The sequence shown here is derived from an EMBL/GenBank/DDBJ whole genome shotgun (WGS) entry which is preliminary data.</text>
</comment>
<name>G3Y6N8_ASPNA</name>
<dbReference type="Proteomes" id="UP000009038">
    <property type="component" value="Unassembled WGS sequence"/>
</dbReference>
<dbReference type="OrthoDB" id="5422320at2759"/>
<feature type="compositionally biased region" description="Low complexity" evidence="1">
    <location>
        <begin position="127"/>
        <end position="137"/>
    </location>
</feature>
<gene>
    <name evidence="2" type="ORF">ASPNIDRAFT_45561</name>
</gene>